<feature type="compositionally biased region" description="Basic and acidic residues" evidence="5">
    <location>
        <begin position="128"/>
        <end position="137"/>
    </location>
</feature>
<dbReference type="GO" id="GO:0005730">
    <property type="term" value="C:nucleolus"/>
    <property type="evidence" value="ECO:0007669"/>
    <property type="project" value="UniProtKB-SubCell"/>
</dbReference>
<dbReference type="Proteomes" id="UP000234474">
    <property type="component" value="Unassembled WGS sequence"/>
</dbReference>
<feature type="compositionally biased region" description="Acidic residues" evidence="5">
    <location>
        <begin position="191"/>
        <end position="201"/>
    </location>
</feature>
<dbReference type="GeneID" id="36535047"/>
<dbReference type="PROSITE" id="PS50102">
    <property type="entry name" value="RRM"/>
    <property type="match status" value="1"/>
</dbReference>
<keyword evidence="3" id="KW-0539">Nucleus</keyword>
<dbReference type="GO" id="GO:0003723">
    <property type="term" value="F:RNA binding"/>
    <property type="evidence" value="ECO:0007669"/>
    <property type="project" value="UniProtKB-UniRule"/>
</dbReference>
<dbReference type="SMART" id="SM00360">
    <property type="entry name" value="RRM"/>
    <property type="match status" value="1"/>
</dbReference>
<comment type="caution">
    <text evidence="7">The sequence shown here is derived from an EMBL/GenBank/DDBJ whole genome shotgun (WGS) entry which is preliminary data.</text>
</comment>
<feature type="compositionally biased region" description="Basic and acidic residues" evidence="5">
    <location>
        <begin position="59"/>
        <end position="72"/>
    </location>
</feature>
<dbReference type="PANTHER" id="PTHR46754">
    <property type="entry name" value="MKI67 FHA DOMAIN-INTERACTING NUCLEOLAR PHOSPHOPROTEIN"/>
    <property type="match status" value="1"/>
</dbReference>
<feature type="region of interest" description="Disordered" evidence="5">
    <location>
        <begin position="420"/>
        <end position="505"/>
    </location>
</feature>
<dbReference type="AlphaFoldDB" id="A0A2I1C6A7"/>
<evidence type="ECO:0000259" key="6">
    <source>
        <dbReference type="PROSITE" id="PS50102"/>
    </source>
</evidence>
<dbReference type="InterPro" id="IPR035979">
    <property type="entry name" value="RBD_domain_sf"/>
</dbReference>
<dbReference type="VEuPathDB" id="FungiDB:P174DRAFT_443035"/>
<keyword evidence="8" id="KW-1185">Reference proteome</keyword>
<feature type="compositionally biased region" description="Basic and acidic residues" evidence="5">
    <location>
        <begin position="440"/>
        <end position="451"/>
    </location>
</feature>
<dbReference type="InterPro" id="IPR012677">
    <property type="entry name" value="Nucleotide-bd_a/b_plait_sf"/>
</dbReference>
<organism evidence="7 8">
    <name type="scientific">Aspergillus novofumigatus (strain IBT 16806)</name>
    <dbReference type="NCBI Taxonomy" id="1392255"/>
    <lineage>
        <taxon>Eukaryota</taxon>
        <taxon>Fungi</taxon>
        <taxon>Dikarya</taxon>
        <taxon>Ascomycota</taxon>
        <taxon>Pezizomycotina</taxon>
        <taxon>Eurotiomycetes</taxon>
        <taxon>Eurotiomycetidae</taxon>
        <taxon>Eurotiales</taxon>
        <taxon>Aspergillaceae</taxon>
        <taxon>Aspergillus</taxon>
        <taxon>Aspergillus subgen. Fumigati</taxon>
    </lineage>
</organism>
<dbReference type="EMBL" id="MSZS01000005">
    <property type="protein sequence ID" value="PKX93170.1"/>
    <property type="molecule type" value="Genomic_DNA"/>
</dbReference>
<evidence type="ECO:0000313" key="7">
    <source>
        <dbReference type="EMBL" id="PKX93170.1"/>
    </source>
</evidence>
<evidence type="ECO:0000256" key="4">
    <source>
        <dbReference type="PROSITE-ProRule" id="PRU00176"/>
    </source>
</evidence>
<feature type="region of interest" description="Disordered" evidence="5">
    <location>
        <begin position="213"/>
        <end position="260"/>
    </location>
</feature>
<feature type="compositionally biased region" description="Acidic residues" evidence="5">
    <location>
        <begin position="215"/>
        <end position="227"/>
    </location>
</feature>
<evidence type="ECO:0000313" key="8">
    <source>
        <dbReference type="Proteomes" id="UP000234474"/>
    </source>
</evidence>
<feature type="compositionally biased region" description="Basic residues" evidence="5">
    <location>
        <begin position="240"/>
        <end position="251"/>
    </location>
</feature>
<proteinExistence type="predicted"/>
<dbReference type="OMA" id="WKGANKR"/>
<gene>
    <name evidence="7" type="ORF">P174DRAFT_443035</name>
</gene>
<evidence type="ECO:0000256" key="5">
    <source>
        <dbReference type="SAM" id="MobiDB-lite"/>
    </source>
</evidence>
<dbReference type="Pfam" id="PF00076">
    <property type="entry name" value="RRM_1"/>
    <property type="match status" value="1"/>
</dbReference>
<feature type="domain" description="RRM" evidence="6">
    <location>
        <begin position="259"/>
        <end position="337"/>
    </location>
</feature>
<dbReference type="STRING" id="1392255.A0A2I1C6A7"/>
<evidence type="ECO:0000256" key="3">
    <source>
        <dbReference type="ARBA" id="ARBA00023242"/>
    </source>
</evidence>
<comment type="subcellular location">
    <subcellularLocation>
        <location evidence="1">Nucleus</location>
        <location evidence="1">Nucleolus</location>
    </subcellularLocation>
</comment>
<accession>A0A2I1C6A7</accession>
<keyword evidence="2 4" id="KW-0694">RNA-binding</keyword>
<reference evidence="8" key="1">
    <citation type="journal article" date="2018" name="Proc. Natl. Acad. Sci. U.S.A.">
        <title>Linking secondary metabolites to gene clusters through genome sequencing of six diverse Aspergillus species.</title>
        <authorList>
            <person name="Kaerboelling I."/>
            <person name="Vesth T.C."/>
            <person name="Frisvad J.C."/>
            <person name="Nybo J.L."/>
            <person name="Theobald S."/>
            <person name="Kuo A."/>
            <person name="Bowyer P."/>
            <person name="Matsuda Y."/>
            <person name="Mondo S."/>
            <person name="Lyhne E.K."/>
            <person name="Kogle M.E."/>
            <person name="Clum A."/>
            <person name="Lipzen A."/>
            <person name="Salamov A."/>
            <person name="Ngan C.Y."/>
            <person name="Daum C."/>
            <person name="Chiniquy J."/>
            <person name="Barry K."/>
            <person name="LaButti K."/>
            <person name="Haridas S."/>
            <person name="Simmons B.A."/>
            <person name="Magnuson J.K."/>
            <person name="Mortensen U.H."/>
            <person name="Larsen T.O."/>
            <person name="Grigoriev I.V."/>
            <person name="Baker S.E."/>
            <person name="Andersen M.R."/>
        </authorList>
    </citation>
    <scope>NUCLEOTIDE SEQUENCE [LARGE SCALE GENOMIC DNA]</scope>
    <source>
        <strain evidence="8">IBT 16806</strain>
    </source>
</reference>
<feature type="compositionally biased region" description="Acidic residues" evidence="5">
    <location>
        <begin position="173"/>
        <end position="183"/>
    </location>
</feature>
<sequence length="505" mass="55992">MGDPKKKVSRTFFGRLQIALLQPSIQRTPSRNMAPDKKDKKRKAATTVAADSPAKKTKKVEAKPSEAPKETPKSILKKNKKDAAATEQKSASKVKLNGEPARQVKPRKRAADFLSDDESEPEVVASEPKADTEEKKQPSKKKSKKEDGTPAPATKAKPSAAAAKPKAKKPEPVVEESDDEDNEQVPVVSDESSEDEEVDTLDDQTAALIKGFESSGDEDESGDEGFDPDQPVPKIPDSKKAKRKILKKQKKHGEPQAPGTVYIGRIPHGFYEHQMRAYFSQFGEITRLRLSRNRITGRSKHYAFVEFASNTVAKIVAETMDNYLMYGHILKCKYVPSDQLHPEVWKGANRRFKRTPWNRIEKKRLEKGKTREQWSERIEREQKRRLAKAEKLKALGYEYELPQLKSVDEVPVQEETKAIEAADATADEPVKAIEAPAAQESKETTVDETPKKSKKEKKGSQSTPKQGTPKHDGEKASAKKGVNGAAASPATKAGAKDKKAKKAKA</sequence>
<dbReference type="Gene3D" id="3.30.70.330">
    <property type="match status" value="1"/>
</dbReference>
<feature type="compositionally biased region" description="Low complexity" evidence="5">
    <location>
        <begin position="484"/>
        <end position="493"/>
    </location>
</feature>
<dbReference type="OrthoDB" id="21467at2759"/>
<dbReference type="CDD" id="cd12307">
    <property type="entry name" value="RRM_NIFK_like"/>
    <property type="match status" value="1"/>
</dbReference>
<evidence type="ECO:0000256" key="2">
    <source>
        <dbReference type="ARBA" id="ARBA00022884"/>
    </source>
</evidence>
<protein>
    <recommendedName>
        <fullName evidence="6">RRM domain-containing protein</fullName>
    </recommendedName>
</protein>
<feature type="compositionally biased region" description="Low complexity" evidence="5">
    <location>
        <begin position="150"/>
        <end position="164"/>
    </location>
</feature>
<feature type="region of interest" description="Disordered" evidence="5">
    <location>
        <begin position="23"/>
        <end position="201"/>
    </location>
</feature>
<dbReference type="RefSeq" id="XP_024681765.1">
    <property type="nucleotide sequence ID" value="XM_024827722.1"/>
</dbReference>
<name>A0A2I1C6A7_ASPN1</name>
<evidence type="ECO:0000256" key="1">
    <source>
        <dbReference type="ARBA" id="ARBA00004604"/>
    </source>
</evidence>
<dbReference type="SUPFAM" id="SSF54928">
    <property type="entry name" value="RNA-binding domain, RBD"/>
    <property type="match status" value="1"/>
</dbReference>
<dbReference type="InterPro" id="IPR000504">
    <property type="entry name" value="RRM_dom"/>
</dbReference>